<proteinExistence type="predicted"/>
<dbReference type="InterPro" id="IPR050553">
    <property type="entry name" value="Thioredoxin_ResA/DsbE_sf"/>
</dbReference>
<dbReference type="InterPro" id="IPR013766">
    <property type="entry name" value="Thioredoxin_domain"/>
</dbReference>
<organism evidence="5 6">
    <name type="scientific">Deinococcus ruber</name>
    <dbReference type="NCBI Taxonomy" id="1848197"/>
    <lineage>
        <taxon>Bacteria</taxon>
        <taxon>Thermotogati</taxon>
        <taxon>Deinococcota</taxon>
        <taxon>Deinococci</taxon>
        <taxon>Deinococcales</taxon>
        <taxon>Deinococcaceae</taxon>
        <taxon>Deinococcus</taxon>
    </lineage>
</organism>
<dbReference type="PROSITE" id="PS51352">
    <property type="entry name" value="THIOREDOXIN_2"/>
    <property type="match status" value="1"/>
</dbReference>
<dbReference type="InterPro" id="IPR001640">
    <property type="entry name" value="Lgt"/>
</dbReference>
<dbReference type="GO" id="GO:0017004">
    <property type="term" value="P:cytochrome complex assembly"/>
    <property type="evidence" value="ECO:0007669"/>
    <property type="project" value="UniProtKB-KW"/>
</dbReference>
<feature type="transmembrane region" description="Helical" evidence="3">
    <location>
        <begin position="110"/>
        <end position="127"/>
    </location>
</feature>
<dbReference type="SUPFAM" id="SSF52833">
    <property type="entry name" value="Thioredoxin-like"/>
    <property type="match status" value="1"/>
</dbReference>
<evidence type="ECO:0000256" key="3">
    <source>
        <dbReference type="SAM" id="Phobius"/>
    </source>
</evidence>
<name>A0A918CLA3_9DEIO</name>
<dbReference type="PANTHER" id="PTHR42852:SF13">
    <property type="entry name" value="PROTEIN DIPZ"/>
    <property type="match status" value="1"/>
</dbReference>
<dbReference type="Gene3D" id="3.40.30.10">
    <property type="entry name" value="Glutaredoxin"/>
    <property type="match status" value="1"/>
</dbReference>
<reference evidence="5" key="2">
    <citation type="submission" date="2020-09" db="EMBL/GenBank/DDBJ databases">
        <authorList>
            <person name="Sun Q."/>
            <person name="Ohkuma M."/>
        </authorList>
    </citation>
    <scope>NUCLEOTIDE SEQUENCE</scope>
    <source>
        <strain evidence="5">JCM 31311</strain>
    </source>
</reference>
<dbReference type="GO" id="GO:0016491">
    <property type="term" value="F:oxidoreductase activity"/>
    <property type="evidence" value="ECO:0007669"/>
    <property type="project" value="InterPro"/>
</dbReference>
<keyword evidence="3" id="KW-1133">Transmembrane helix</keyword>
<dbReference type="InterPro" id="IPR013740">
    <property type="entry name" value="Redoxin"/>
</dbReference>
<keyword evidence="2" id="KW-0201">Cytochrome c-type biogenesis</keyword>
<feature type="transmembrane region" description="Helical" evidence="3">
    <location>
        <begin position="85"/>
        <end position="103"/>
    </location>
</feature>
<evidence type="ECO:0000256" key="2">
    <source>
        <dbReference type="ARBA" id="ARBA00022748"/>
    </source>
</evidence>
<dbReference type="Pfam" id="PF01790">
    <property type="entry name" value="LGT"/>
    <property type="match status" value="1"/>
</dbReference>
<dbReference type="AlphaFoldDB" id="A0A918CLA3"/>
<feature type="transmembrane region" description="Helical" evidence="3">
    <location>
        <begin position="16"/>
        <end position="33"/>
    </location>
</feature>
<keyword evidence="3" id="KW-0472">Membrane</keyword>
<sequence length="270" mass="29132">MLTTDALRIGSFVLDWYRVAFLLGAVVFSILAGRQSRTLERAAWWVLLATLIAGRTGYLFAYRSALNGLSFGSLLRALLDLRTGGFAWTWALPAAVLTAAVLARRTAIDLLAPALGALLIGLLPLLVRPASTATIFPAQTPLLQLATTGEVNPVTFARVPTPTLVNVWATWCPPCRLEMPLLTDFARRGYPIAFIDSRESPTTVQTFMRQIGYGGVSFIDQGAVGAALGIVGFPTTLLVGSNGKVLERHFGPLDRAQLTALFARHQITPK</sequence>
<dbReference type="PANTHER" id="PTHR42852">
    <property type="entry name" value="THIOL:DISULFIDE INTERCHANGE PROTEIN DSBE"/>
    <property type="match status" value="1"/>
</dbReference>
<evidence type="ECO:0000313" key="5">
    <source>
        <dbReference type="EMBL" id="GGR27329.1"/>
    </source>
</evidence>
<dbReference type="PROSITE" id="PS00194">
    <property type="entry name" value="THIOREDOXIN_1"/>
    <property type="match status" value="1"/>
</dbReference>
<dbReference type="Pfam" id="PF08534">
    <property type="entry name" value="Redoxin"/>
    <property type="match status" value="1"/>
</dbReference>
<dbReference type="InterPro" id="IPR017937">
    <property type="entry name" value="Thioredoxin_CS"/>
</dbReference>
<dbReference type="GO" id="GO:0030313">
    <property type="term" value="C:cell envelope"/>
    <property type="evidence" value="ECO:0007669"/>
    <property type="project" value="UniProtKB-SubCell"/>
</dbReference>
<feature type="domain" description="Thioredoxin" evidence="4">
    <location>
        <begin position="130"/>
        <end position="267"/>
    </location>
</feature>
<dbReference type="GO" id="GO:0005886">
    <property type="term" value="C:plasma membrane"/>
    <property type="evidence" value="ECO:0007669"/>
    <property type="project" value="InterPro"/>
</dbReference>
<dbReference type="GO" id="GO:0042158">
    <property type="term" value="P:lipoprotein biosynthetic process"/>
    <property type="evidence" value="ECO:0007669"/>
    <property type="project" value="InterPro"/>
</dbReference>
<dbReference type="EMBL" id="BMQL01000040">
    <property type="protein sequence ID" value="GGR27329.1"/>
    <property type="molecule type" value="Genomic_DNA"/>
</dbReference>
<evidence type="ECO:0000256" key="1">
    <source>
        <dbReference type="ARBA" id="ARBA00004196"/>
    </source>
</evidence>
<reference evidence="5" key="1">
    <citation type="journal article" date="2014" name="Int. J. Syst. Evol. Microbiol.">
        <title>Complete genome sequence of Corynebacterium casei LMG S-19264T (=DSM 44701T), isolated from a smear-ripened cheese.</title>
        <authorList>
            <consortium name="US DOE Joint Genome Institute (JGI-PGF)"/>
            <person name="Walter F."/>
            <person name="Albersmeier A."/>
            <person name="Kalinowski J."/>
            <person name="Ruckert C."/>
        </authorList>
    </citation>
    <scope>NUCLEOTIDE SEQUENCE</scope>
    <source>
        <strain evidence="5">JCM 31311</strain>
    </source>
</reference>
<comment type="caution">
    <text evidence="5">The sequence shown here is derived from an EMBL/GenBank/DDBJ whole genome shotgun (WGS) entry which is preliminary data.</text>
</comment>
<keyword evidence="6" id="KW-1185">Reference proteome</keyword>
<dbReference type="GO" id="GO:0008961">
    <property type="term" value="F:phosphatidylglycerol-prolipoprotein diacylglyceryl transferase activity"/>
    <property type="evidence" value="ECO:0007669"/>
    <property type="project" value="InterPro"/>
</dbReference>
<dbReference type="InterPro" id="IPR036249">
    <property type="entry name" value="Thioredoxin-like_sf"/>
</dbReference>
<gene>
    <name evidence="5" type="ORF">GCM10008957_43390</name>
</gene>
<comment type="subcellular location">
    <subcellularLocation>
        <location evidence="1">Cell envelope</location>
    </subcellularLocation>
</comment>
<evidence type="ECO:0000259" key="4">
    <source>
        <dbReference type="PROSITE" id="PS51352"/>
    </source>
</evidence>
<feature type="transmembrane region" description="Helical" evidence="3">
    <location>
        <begin position="45"/>
        <end position="65"/>
    </location>
</feature>
<dbReference type="RefSeq" id="WP_189092606.1">
    <property type="nucleotide sequence ID" value="NZ_BMQL01000040.1"/>
</dbReference>
<keyword evidence="3" id="KW-0812">Transmembrane</keyword>
<protein>
    <submittedName>
        <fullName evidence="5">Thiol:disulfide interchange protein</fullName>
    </submittedName>
</protein>
<evidence type="ECO:0000313" key="6">
    <source>
        <dbReference type="Proteomes" id="UP000603865"/>
    </source>
</evidence>
<dbReference type="Proteomes" id="UP000603865">
    <property type="component" value="Unassembled WGS sequence"/>
</dbReference>
<accession>A0A918CLA3</accession>